<dbReference type="EMBL" id="JBHUDZ010000002">
    <property type="protein sequence ID" value="MFD1601828.1"/>
    <property type="molecule type" value="Genomic_DNA"/>
</dbReference>
<keyword evidence="3" id="KW-1185">Reference proteome</keyword>
<dbReference type="Proteomes" id="UP001597138">
    <property type="component" value="Unassembled WGS sequence"/>
</dbReference>
<evidence type="ECO:0000313" key="3">
    <source>
        <dbReference type="Proteomes" id="UP001597138"/>
    </source>
</evidence>
<feature type="transmembrane region" description="Helical" evidence="1">
    <location>
        <begin position="120"/>
        <end position="140"/>
    </location>
</feature>
<reference evidence="3" key="1">
    <citation type="journal article" date="2019" name="Int. J. Syst. Evol. Microbiol.">
        <title>The Global Catalogue of Microorganisms (GCM) 10K type strain sequencing project: providing services to taxonomists for standard genome sequencing and annotation.</title>
        <authorList>
            <consortium name="The Broad Institute Genomics Platform"/>
            <consortium name="The Broad Institute Genome Sequencing Center for Infectious Disease"/>
            <person name="Wu L."/>
            <person name="Ma J."/>
        </authorList>
    </citation>
    <scope>NUCLEOTIDE SEQUENCE [LARGE SCALE GENOMIC DNA]</scope>
    <source>
        <strain evidence="3">CCUG 70865</strain>
    </source>
</reference>
<accession>A0ABW4H8U0</accession>
<proteinExistence type="predicted"/>
<protein>
    <submittedName>
        <fullName evidence="2">Uncharacterized protein</fullName>
    </submittedName>
</protein>
<sequence>MNNSLDLENKKINDLQFALRKLNRVNDTVNGIQIHLGKKMKYEVYVKVLEVLELEKMPYYMQYKDDFFVLMMPKPKNKPKLMTIVCGSGFLAGDVDQEYFLEQERKAKLEQIIALFKKNWILFAGYLGLAILNILVLVKFNKKQNYNQKDYI</sequence>
<gene>
    <name evidence="2" type="ORF">ACFSC2_03650</name>
</gene>
<keyword evidence="1" id="KW-0812">Transmembrane</keyword>
<keyword evidence="1" id="KW-1133">Transmembrane helix</keyword>
<name>A0ABW4H8U0_9FLAO</name>
<keyword evidence="1" id="KW-0472">Membrane</keyword>
<evidence type="ECO:0000256" key="1">
    <source>
        <dbReference type="SAM" id="Phobius"/>
    </source>
</evidence>
<organism evidence="2 3">
    <name type="scientific">Flavobacterium artemisiae</name>
    <dbReference type="NCBI Taxonomy" id="2126556"/>
    <lineage>
        <taxon>Bacteria</taxon>
        <taxon>Pseudomonadati</taxon>
        <taxon>Bacteroidota</taxon>
        <taxon>Flavobacteriia</taxon>
        <taxon>Flavobacteriales</taxon>
        <taxon>Flavobacteriaceae</taxon>
        <taxon>Flavobacterium</taxon>
    </lineage>
</organism>
<comment type="caution">
    <text evidence="2">The sequence shown here is derived from an EMBL/GenBank/DDBJ whole genome shotgun (WGS) entry which is preliminary data.</text>
</comment>
<evidence type="ECO:0000313" key="2">
    <source>
        <dbReference type="EMBL" id="MFD1601828.1"/>
    </source>
</evidence>
<dbReference type="RefSeq" id="WP_379818561.1">
    <property type="nucleotide sequence ID" value="NZ_JBHUDZ010000002.1"/>
</dbReference>